<sequence>MALQEDVVWRESAQRVEGLGYHFKYIKEAISRIVPVSGHYDITDSAIIEQIDLIKEERNLSEGEIKRPRANTKENKTEDPEDLRREIQEMIGMMSCKSCNTSKATCVNLNIKCRHLICSRCRDELNTCEKCGEMITATAPVKFADK</sequence>
<evidence type="ECO:0008006" key="4">
    <source>
        <dbReference type="Google" id="ProtNLM"/>
    </source>
</evidence>
<dbReference type="Proteomes" id="UP000005408">
    <property type="component" value="Unassembled WGS sequence"/>
</dbReference>
<keyword evidence="3" id="KW-1185">Reference proteome</keyword>
<accession>A0A8W8JPG8</accession>
<dbReference type="InterPro" id="IPR013083">
    <property type="entry name" value="Znf_RING/FYVE/PHD"/>
</dbReference>
<organism evidence="2 3">
    <name type="scientific">Magallana gigas</name>
    <name type="common">Pacific oyster</name>
    <name type="synonym">Crassostrea gigas</name>
    <dbReference type="NCBI Taxonomy" id="29159"/>
    <lineage>
        <taxon>Eukaryota</taxon>
        <taxon>Metazoa</taxon>
        <taxon>Spiralia</taxon>
        <taxon>Lophotrochozoa</taxon>
        <taxon>Mollusca</taxon>
        <taxon>Bivalvia</taxon>
        <taxon>Autobranchia</taxon>
        <taxon>Pteriomorphia</taxon>
        <taxon>Ostreida</taxon>
        <taxon>Ostreoidea</taxon>
        <taxon>Ostreidae</taxon>
        <taxon>Magallana</taxon>
    </lineage>
</organism>
<evidence type="ECO:0000313" key="2">
    <source>
        <dbReference type="EnsemblMetazoa" id="G19667.1:cds"/>
    </source>
</evidence>
<protein>
    <recommendedName>
        <fullName evidence="4">RING-type domain-containing protein</fullName>
    </recommendedName>
</protein>
<feature type="region of interest" description="Disordered" evidence="1">
    <location>
        <begin position="62"/>
        <end position="82"/>
    </location>
</feature>
<evidence type="ECO:0000313" key="3">
    <source>
        <dbReference type="Proteomes" id="UP000005408"/>
    </source>
</evidence>
<dbReference type="Gene3D" id="3.30.40.10">
    <property type="entry name" value="Zinc/RING finger domain, C3HC4 (zinc finger)"/>
    <property type="match status" value="1"/>
</dbReference>
<evidence type="ECO:0000256" key="1">
    <source>
        <dbReference type="SAM" id="MobiDB-lite"/>
    </source>
</evidence>
<proteinExistence type="predicted"/>
<name>A0A8W8JPG8_MAGGI</name>
<reference evidence="2" key="1">
    <citation type="submission" date="2022-08" db="UniProtKB">
        <authorList>
            <consortium name="EnsemblMetazoa"/>
        </authorList>
    </citation>
    <scope>IDENTIFICATION</scope>
    <source>
        <strain evidence="2">05x7-T-G4-1.051#20</strain>
    </source>
</reference>
<dbReference type="AlphaFoldDB" id="A0A8W8JPG8"/>
<dbReference type="EnsemblMetazoa" id="G19667.1">
    <property type="protein sequence ID" value="G19667.1:cds"/>
    <property type="gene ID" value="G19667"/>
</dbReference>